<dbReference type="GO" id="GO:0016407">
    <property type="term" value="F:acetyltransferase activity"/>
    <property type="evidence" value="ECO:0007669"/>
    <property type="project" value="TreeGrafter"/>
</dbReference>
<feature type="domain" description="Lipoyl-binding" evidence="9">
    <location>
        <begin position="2"/>
        <end position="77"/>
    </location>
</feature>
<evidence type="ECO:0000313" key="11">
    <source>
        <dbReference type="EMBL" id="RJP66760.1"/>
    </source>
</evidence>
<protein>
    <recommendedName>
        <fullName evidence="7">Dihydrolipoamide acetyltransferase component of pyruvate dehydrogenase complex</fullName>
        <ecNumber evidence="7">2.3.1.-</ecNumber>
    </recommendedName>
</protein>
<dbReference type="Proteomes" id="UP000285961">
    <property type="component" value="Unassembled WGS sequence"/>
</dbReference>
<evidence type="ECO:0000256" key="3">
    <source>
        <dbReference type="ARBA" id="ARBA00011484"/>
    </source>
</evidence>
<accession>A0A419ESW7</accession>
<dbReference type="PANTHER" id="PTHR43178:SF5">
    <property type="entry name" value="LIPOAMIDE ACYLTRANSFERASE COMPONENT OF BRANCHED-CHAIN ALPHA-KETO ACID DEHYDROGENASE COMPLEX, MITOCHONDRIAL"/>
    <property type="match status" value="1"/>
</dbReference>
<dbReference type="PANTHER" id="PTHR43178">
    <property type="entry name" value="DIHYDROLIPOAMIDE ACETYLTRANSFERASE COMPONENT OF PYRUVATE DEHYDROGENASE COMPLEX"/>
    <property type="match status" value="1"/>
</dbReference>
<evidence type="ECO:0000256" key="4">
    <source>
        <dbReference type="ARBA" id="ARBA00022679"/>
    </source>
</evidence>
<dbReference type="SUPFAM" id="SSF52777">
    <property type="entry name" value="CoA-dependent acyltransferases"/>
    <property type="match status" value="1"/>
</dbReference>
<dbReference type="InterPro" id="IPR000089">
    <property type="entry name" value="Biotin_lipoyl"/>
</dbReference>
<evidence type="ECO:0000256" key="8">
    <source>
        <dbReference type="SAM" id="MobiDB-lite"/>
    </source>
</evidence>
<feature type="domain" description="Peripheral subunit-binding (PSBD)" evidence="10">
    <location>
        <begin position="126"/>
        <end position="163"/>
    </location>
</feature>
<dbReference type="InterPro" id="IPR023213">
    <property type="entry name" value="CAT-like_dom_sf"/>
</dbReference>
<dbReference type="Gene3D" id="2.40.50.100">
    <property type="match status" value="1"/>
</dbReference>
<evidence type="ECO:0000259" key="9">
    <source>
        <dbReference type="PROSITE" id="PS50968"/>
    </source>
</evidence>
<evidence type="ECO:0000256" key="6">
    <source>
        <dbReference type="ARBA" id="ARBA00023315"/>
    </source>
</evidence>
<dbReference type="Gene3D" id="3.30.559.10">
    <property type="entry name" value="Chloramphenicol acetyltransferase-like domain"/>
    <property type="match status" value="1"/>
</dbReference>
<reference evidence="11 12" key="1">
    <citation type="journal article" date="2017" name="ISME J.">
        <title>Energy and carbon metabolisms in a deep terrestrial subsurface fluid microbial community.</title>
        <authorList>
            <person name="Momper L."/>
            <person name="Jungbluth S.P."/>
            <person name="Lee M.D."/>
            <person name="Amend J.P."/>
        </authorList>
    </citation>
    <scope>NUCLEOTIDE SEQUENCE [LARGE SCALE GENOMIC DNA]</scope>
    <source>
        <strain evidence="11">SURF_17</strain>
    </source>
</reference>
<dbReference type="SUPFAM" id="SSF51230">
    <property type="entry name" value="Single hybrid motif"/>
    <property type="match status" value="1"/>
</dbReference>
<dbReference type="PROSITE" id="PS51826">
    <property type="entry name" value="PSBD"/>
    <property type="match status" value="1"/>
</dbReference>
<dbReference type="InterPro" id="IPR003016">
    <property type="entry name" value="2-oxoA_DH_lipoyl-BS"/>
</dbReference>
<comment type="cofactor">
    <cofactor evidence="1 7">
        <name>(R)-lipoate</name>
        <dbReference type="ChEBI" id="CHEBI:83088"/>
    </cofactor>
</comment>
<evidence type="ECO:0000256" key="5">
    <source>
        <dbReference type="ARBA" id="ARBA00022823"/>
    </source>
</evidence>
<gene>
    <name evidence="11" type="ORF">C4532_15525</name>
</gene>
<evidence type="ECO:0000256" key="1">
    <source>
        <dbReference type="ARBA" id="ARBA00001938"/>
    </source>
</evidence>
<dbReference type="SUPFAM" id="SSF47005">
    <property type="entry name" value="Peripheral subunit-binding domain of 2-oxo acid dehydrogenase complex"/>
    <property type="match status" value="1"/>
</dbReference>
<dbReference type="Pfam" id="PF00198">
    <property type="entry name" value="2-oxoacid_dh"/>
    <property type="match status" value="1"/>
</dbReference>
<comment type="caution">
    <text evidence="11">The sequence shown here is derived from an EMBL/GenBank/DDBJ whole genome shotgun (WGS) entry which is preliminary data.</text>
</comment>
<comment type="similarity">
    <text evidence="2 7">Belongs to the 2-oxoacid dehydrogenase family.</text>
</comment>
<dbReference type="AlphaFoldDB" id="A0A419ESW7"/>
<dbReference type="PROSITE" id="PS00189">
    <property type="entry name" value="LIPOYL"/>
    <property type="match status" value="1"/>
</dbReference>
<organism evidence="11 12">
    <name type="scientific">Candidatus Abyssobacteria bacterium SURF_17</name>
    <dbReference type="NCBI Taxonomy" id="2093361"/>
    <lineage>
        <taxon>Bacteria</taxon>
        <taxon>Pseudomonadati</taxon>
        <taxon>Candidatus Hydrogenedentota</taxon>
        <taxon>Candidatus Abyssobacteria</taxon>
    </lineage>
</organism>
<sequence length="405" mass="43856">MATKVVMPKLGLVMREGLVVLWHKEEGEHVEKGEDLLEIESDKVTTLVESPASGVVRKIIAVEGEVIPCGKAVAVIAEADEEIPGLDAIVADTRAVAITREEWERRQVLKEATPEPEQQEAETGTKVSPAARRLAKEHGVDLSLVKGTGPDGRIVREDVLRAVEESKAKPQEAVSGRPGESIPMGKMRRSIADNMARSARTVARVVHFAEVDMTQAVNYREANRESFKREAGVDLSFNTILVKATASAIREYPALNVSLEGDMIREHADINVALAVALDDGLITISIKNADKKDMQTIAKESAALIEKARAGKLQVDDVTGSSITVSSLGAFDIDCFTPIVNLPEAAIIGVGSLVKRPVVKEDQIVIAPIMKLSLSFDHRLVDGAPAARFLQILKRKLEAMDIFG</sequence>
<dbReference type="GO" id="GO:0005737">
    <property type="term" value="C:cytoplasm"/>
    <property type="evidence" value="ECO:0007669"/>
    <property type="project" value="TreeGrafter"/>
</dbReference>
<proteinExistence type="inferred from homology"/>
<dbReference type="InterPro" id="IPR036625">
    <property type="entry name" value="E3-bd_dom_sf"/>
</dbReference>
<keyword evidence="4 7" id="KW-0808">Transferase</keyword>
<evidence type="ECO:0000259" key="10">
    <source>
        <dbReference type="PROSITE" id="PS51826"/>
    </source>
</evidence>
<keyword evidence="6 7" id="KW-0012">Acyltransferase</keyword>
<feature type="region of interest" description="Disordered" evidence="8">
    <location>
        <begin position="166"/>
        <end position="185"/>
    </location>
</feature>
<dbReference type="Pfam" id="PF02817">
    <property type="entry name" value="E3_binding"/>
    <property type="match status" value="1"/>
</dbReference>
<dbReference type="InterPro" id="IPR001078">
    <property type="entry name" value="2-oxoacid_DH_actylTfrase"/>
</dbReference>
<dbReference type="Pfam" id="PF00364">
    <property type="entry name" value="Biotin_lipoyl"/>
    <property type="match status" value="1"/>
</dbReference>
<dbReference type="CDD" id="cd06849">
    <property type="entry name" value="lipoyl_domain"/>
    <property type="match status" value="1"/>
</dbReference>
<dbReference type="InterPro" id="IPR050743">
    <property type="entry name" value="2-oxoacid_DH_E2_comp"/>
</dbReference>
<evidence type="ECO:0000256" key="2">
    <source>
        <dbReference type="ARBA" id="ARBA00007317"/>
    </source>
</evidence>
<comment type="subunit">
    <text evidence="3">Forms a 24-polypeptide structural core with octahedral symmetry.</text>
</comment>
<dbReference type="InterPro" id="IPR004167">
    <property type="entry name" value="PSBD"/>
</dbReference>
<dbReference type="GO" id="GO:0031405">
    <property type="term" value="F:lipoic acid binding"/>
    <property type="evidence" value="ECO:0007669"/>
    <property type="project" value="TreeGrafter"/>
</dbReference>
<dbReference type="InterPro" id="IPR011053">
    <property type="entry name" value="Single_hybrid_motif"/>
</dbReference>
<dbReference type="PROSITE" id="PS50968">
    <property type="entry name" value="BIOTINYL_LIPOYL"/>
    <property type="match status" value="1"/>
</dbReference>
<name>A0A419ESW7_9BACT</name>
<feature type="region of interest" description="Disordered" evidence="8">
    <location>
        <begin position="110"/>
        <end position="130"/>
    </location>
</feature>
<dbReference type="Gene3D" id="4.10.320.10">
    <property type="entry name" value="E3-binding domain"/>
    <property type="match status" value="1"/>
</dbReference>
<evidence type="ECO:0000256" key="7">
    <source>
        <dbReference type="RuleBase" id="RU003423"/>
    </source>
</evidence>
<keyword evidence="5 7" id="KW-0450">Lipoyl</keyword>
<dbReference type="EC" id="2.3.1.-" evidence="7"/>
<evidence type="ECO:0000313" key="12">
    <source>
        <dbReference type="Proteomes" id="UP000285961"/>
    </source>
</evidence>
<dbReference type="EMBL" id="QZKI01000111">
    <property type="protein sequence ID" value="RJP66760.1"/>
    <property type="molecule type" value="Genomic_DNA"/>
</dbReference>